<dbReference type="EMBL" id="JACEIK010001820">
    <property type="protein sequence ID" value="MCD7472370.1"/>
    <property type="molecule type" value="Genomic_DNA"/>
</dbReference>
<feature type="domain" description="LysM" evidence="4">
    <location>
        <begin position="51"/>
        <end position="95"/>
    </location>
</feature>
<evidence type="ECO:0000256" key="3">
    <source>
        <dbReference type="SAM" id="SignalP"/>
    </source>
</evidence>
<feature type="signal peptide" evidence="3">
    <location>
        <begin position="1"/>
        <end position="31"/>
    </location>
</feature>
<dbReference type="Proteomes" id="UP000823775">
    <property type="component" value="Unassembled WGS sequence"/>
</dbReference>
<name>A0ABS8TLF6_DATST</name>
<dbReference type="PROSITE" id="PS51782">
    <property type="entry name" value="LYSM"/>
    <property type="match status" value="1"/>
</dbReference>
<feature type="chain" id="PRO_5047253130" description="LysM domain-containing protein" evidence="3">
    <location>
        <begin position="32"/>
        <end position="106"/>
    </location>
</feature>
<keyword evidence="6" id="KW-1185">Reference proteome</keyword>
<sequence>MMVKASNNCYFNVALLVFITSLLILTTPSLGGRILISNNGTSSQAIPTCTAVYNVDTGDTCDNIVKSFDLKAEDFSSLNPNLNCDDLFVGEYLCLNGTSTVMIFCG</sequence>
<reference evidence="5 6" key="1">
    <citation type="journal article" date="2021" name="BMC Genomics">
        <title>Datura genome reveals duplications of psychoactive alkaloid biosynthetic genes and high mutation rate following tissue culture.</title>
        <authorList>
            <person name="Rajewski A."/>
            <person name="Carter-House D."/>
            <person name="Stajich J."/>
            <person name="Litt A."/>
        </authorList>
    </citation>
    <scope>NUCLEOTIDE SEQUENCE [LARGE SCALE GENOMIC DNA]</scope>
    <source>
        <strain evidence="5">AR-01</strain>
    </source>
</reference>
<dbReference type="Gene3D" id="3.10.350.10">
    <property type="entry name" value="LysM domain"/>
    <property type="match status" value="1"/>
</dbReference>
<evidence type="ECO:0000313" key="5">
    <source>
        <dbReference type="EMBL" id="MCD7472370.1"/>
    </source>
</evidence>
<dbReference type="PANTHER" id="PTHR34997">
    <property type="entry name" value="AM15"/>
    <property type="match status" value="1"/>
</dbReference>
<dbReference type="PANTHER" id="PTHR34997:SF1">
    <property type="entry name" value="PEPTIDOGLYCAN-BINDING LYSIN DOMAIN"/>
    <property type="match status" value="1"/>
</dbReference>
<dbReference type="InterPro" id="IPR052210">
    <property type="entry name" value="LysM1-like"/>
</dbReference>
<proteinExistence type="predicted"/>
<evidence type="ECO:0000259" key="4">
    <source>
        <dbReference type="PROSITE" id="PS51782"/>
    </source>
</evidence>
<keyword evidence="3" id="KW-0732">Signal</keyword>
<accession>A0ABS8TLF6</accession>
<evidence type="ECO:0000313" key="6">
    <source>
        <dbReference type="Proteomes" id="UP000823775"/>
    </source>
</evidence>
<dbReference type="SUPFAM" id="SSF54106">
    <property type="entry name" value="LysM domain"/>
    <property type="match status" value="1"/>
</dbReference>
<protein>
    <recommendedName>
        <fullName evidence="4">LysM domain-containing protein</fullName>
    </recommendedName>
</protein>
<evidence type="ECO:0000256" key="2">
    <source>
        <dbReference type="ARBA" id="ARBA00023026"/>
    </source>
</evidence>
<keyword evidence="1" id="KW-0147">Chitin-binding</keyword>
<dbReference type="Pfam" id="PF01476">
    <property type="entry name" value="LysM"/>
    <property type="match status" value="1"/>
</dbReference>
<evidence type="ECO:0000256" key="1">
    <source>
        <dbReference type="ARBA" id="ARBA00022669"/>
    </source>
</evidence>
<dbReference type="InterPro" id="IPR036779">
    <property type="entry name" value="LysM_dom_sf"/>
</dbReference>
<dbReference type="InterPro" id="IPR018392">
    <property type="entry name" value="LysM"/>
</dbReference>
<dbReference type="CDD" id="cd00118">
    <property type="entry name" value="LysM"/>
    <property type="match status" value="1"/>
</dbReference>
<gene>
    <name evidence="5" type="ORF">HAX54_013594</name>
</gene>
<dbReference type="SMART" id="SM00257">
    <property type="entry name" value="LysM"/>
    <property type="match status" value="1"/>
</dbReference>
<keyword evidence="2" id="KW-0843">Virulence</keyword>
<comment type="caution">
    <text evidence="5">The sequence shown here is derived from an EMBL/GenBank/DDBJ whole genome shotgun (WGS) entry which is preliminary data.</text>
</comment>
<organism evidence="5 6">
    <name type="scientific">Datura stramonium</name>
    <name type="common">Jimsonweed</name>
    <name type="synonym">Common thornapple</name>
    <dbReference type="NCBI Taxonomy" id="4076"/>
    <lineage>
        <taxon>Eukaryota</taxon>
        <taxon>Viridiplantae</taxon>
        <taxon>Streptophyta</taxon>
        <taxon>Embryophyta</taxon>
        <taxon>Tracheophyta</taxon>
        <taxon>Spermatophyta</taxon>
        <taxon>Magnoliopsida</taxon>
        <taxon>eudicotyledons</taxon>
        <taxon>Gunneridae</taxon>
        <taxon>Pentapetalae</taxon>
        <taxon>asterids</taxon>
        <taxon>lamiids</taxon>
        <taxon>Solanales</taxon>
        <taxon>Solanaceae</taxon>
        <taxon>Solanoideae</taxon>
        <taxon>Datureae</taxon>
        <taxon>Datura</taxon>
    </lineage>
</organism>